<gene>
    <name evidence="3" type="primary">mshA_2</name>
    <name evidence="3" type="ORF">ADICEAN_01885</name>
</gene>
<dbReference type="Proteomes" id="UP000011910">
    <property type="component" value="Unassembled WGS sequence"/>
</dbReference>
<dbReference type="Gene3D" id="3.40.50.2000">
    <property type="entry name" value="Glycogen Phosphorylase B"/>
    <property type="match status" value="2"/>
</dbReference>
<keyword evidence="4" id="KW-1185">Reference proteome</keyword>
<evidence type="ECO:0000313" key="4">
    <source>
        <dbReference type="Proteomes" id="UP000011910"/>
    </source>
</evidence>
<reference evidence="3 4" key="1">
    <citation type="journal article" date="2013" name="Genome Announc.">
        <title>Draft Genome Sequence of Cesiribacter andamanensis Strain AMV16T, Isolated from a Soil Sample from a Mud Volcano in the Andaman Islands, India.</title>
        <authorList>
            <person name="Shivaji S."/>
            <person name="Ara S."/>
            <person name="Begum Z."/>
            <person name="Srinivas T.N."/>
            <person name="Singh A."/>
            <person name="Kumar Pinnaka A."/>
        </authorList>
    </citation>
    <scope>NUCLEOTIDE SEQUENCE [LARGE SCALE GENOMIC DNA]</scope>
    <source>
        <strain evidence="3 4">AMV16</strain>
    </source>
</reference>
<evidence type="ECO:0000259" key="1">
    <source>
        <dbReference type="Pfam" id="PF00534"/>
    </source>
</evidence>
<keyword evidence="3" id="KW-0328">Glycosyltransferase</keyword>
<dbReference type="RefSeq" id="WP_009195281.1">
    <property type="nucleotide sequence ID" value="NZ_AODQ01000039.1"/>
</dbReference>
<evidence type="ECO:0000259" key="2">
    <source>
        <dbReference type="Pfam" id="PF13439"/>
    </source>
</evidence>
<dbReference type="AlphaFoldDB" id="M7N2S6"/>
<dbReference type="EMBL" id="AODQ01000039">
    <property type="protein sequence ID" value="EMR02978.1"/>
    <property type="molecule type" value="Genomic_DNA"/>
</dbReference>
<evidence type="ECO:0000313" key="3">
    <source>
        <dbReference type="EMBL" id="EMR02978.1"/>
    </source>
</evidence>
<dbReference type="PANTHER" id="PTHR12526:SF630">
    <property type="entry name" value="GLYCOSYLTRANSFERASE"/>
    <property type="match status" value="1"/>
</dbReference>
<dbReference type="STRING" id="1279009.ADICEAN_01885"/>
<dbReference type="OrthoDB" id="1522162at2"/>
<feature type="domain" description="Glycosyl transferase family 1" evidence="1">
    <location>
        <begin position="189"/>
        <end position="342"/>
    </location>
</feature>
<dbReference type="Pfam" id="PF00534">
    <property type="entry name" value="Glycos_transf_1"/>
    <property type="match status" value="1"/>
</dbReference>
<keyword evidence="3" id="KW-0808">Transferase</keyword>
<dbReference type="PANTHER" id="PTHR12526">
    <property type="entry name" value="GLYCOSYLTRANSFERASE"/>
    <property type="match status" value="1"/>
</dbReference>
<organism evidence="3 4">
    <name type="scientific">Cesiribacter andamanensis AMV16</name>
    <dbReference type="NCBI Taxonomy" id="1279009"/>
    <lineage>
        <taxon>Bacteria</taxon>
        <taxon>Pseudomonadati</taxon>
        <taxon>Bacteroidota</taxon>
        <taxon>Cytophagia</taxon>
        <taxon>Cytophagales</taxon>
        <taxon>Cesiribacteraceae</taxon>
        <taxon>Cesiribacter</taxon>
    </lineage>
</organism>
<feature type="domain" description="Glycosyltransferase subfamily 4-like N-terminal" evidence="2">
    <location>
        <begin position="16"/>
        <end position="174"/>
    </location>
</feature>
<dbReference type="Pfam" id="PF13439">
    <property type="entry name" value="Glyco_transf_4"/>
    <property type="match status" value="1"/>
</dbReference>
<protein>
    <submittedName>
        <fullName evidence="3">D-inositol-3-phosphate glycosyltransferase</fullName>
        <ecNumber evidence="3">2.4.1.250</ecNumber>
    </submittedName>
</protein>
<dbReference type="CDD" id="cd03811">
    <property type="entry name" value="GT4_GT28_WabH-like"/>
    <property type="match status" value="1"/>
</dbReference>
<dbReference type="InterPro" id="IPR001296">
    <property type="entry name" value="Glyco_trans_1"/>
</dbReference>
<proteinExistence type="predicted"/>
<sequence>MRKKRLFFLVPFLEGGGSERVVVNLFKAIDRDCYEPTLVLFQKKGIYLEQLPPDANIHVLDVNRTRYAFVAVANHLRREKPDIVFSTLGHLNLLIALLRPLLPANIKFIARESNTISVHNKSESFPKVFDLLFKTVYRRFDTVICQCQYMKNDLIENYEFPAEKIAVINNPLDFAQVEKKLEAVPQVFSHKTFNVLFVGRLNAQKRVDLLLESMALLPADVSLYLIGKGELRQELEQQASSLGISHRVFFLGEQKNPYQYMAQAHCLALSSAYEGFPNVVLEAHACGTPVVAFDSPGGTAEIILEGINGYMAPFGDVKGFADNVAKLRETAFSKEAIRKSAYDRYNLDKIVSQYKEVFTHLTSR</sequence>
<dbReference type="GO" id="GO:0102710">
    <property type="term" value="F:D-inositol-3-phosphate glycosyltransferase activity"/>
    <property type="evidence" value="ECO:0007669"/>
    <property type="project" value="UniProtKB-EC"/>
</dbReference>
<dbReference type="SUPFAM" id="SSF53756">
    <property type="entry name" value="UDP-Glycosyltransferase/glycogen phosphorylase"/>
    <property type="match status" value="1"/>
</dbReference>
<comment type="caution">
    <text evidence="3">The sequence shown here is derived from an EMBL/GenBank/DDBJ whole genome shotgun (WGS) entry which is preliminary data.</text>
</comment>
<dbReference type="PATRIC" id="fig|1279009.4.peg.1916"/>
<accession>M7N2S6</accession>
<dbReference type="eggNOG" id="COG0438">
    <property type="taxonomic scope" value="Bacteria"/>
</dbReference>
<dbReference type="InterPro" id="IPR028098">
    <property type="entry name" value="Glyco_trans_4-like_N"/>
</dbReference>
<name>M7N2S6_9BACT</name>
<dbReference type="EC" id="2.4.1.250" evidence="3"/>